<comment type="caution">
    <text evidence="1">The sequence shown here is derived from an EMBL/GenBank/DDBJ whole genome shotgun (WGS) entry which is preliminary data.</text>
</comment>
<proteinExistence type="predicted"/>
<dbReference type="Proteomes" id="UP000590564">
    <property type="component" value="Unassembled WGS sequence"/>
</dbReference>
<dbReference type="SUPFAM" id="SSF52309">
    <property type="entry name" value="N-(deoxy)ribosyltransferase-like"/>
    <property type="match status" value="1"/>
</dbReference>
<reference evidence="1 2" key="1">
    <citation type="submission" date="2020-08" db="EMBL/GenBank/DDBJ databases">
        <title>Genomic Encyclopedia of Type Strains, Phase IV (KMG-V): Genome sequencing to study the core and pangenomes of soil and plant-associated prokaryotes.</title>
        <authorList>
            <person name="Whitman W."/>
        </authorList>
    </citation>
    <scope>NUCLEOTIDE SEQUENCE [LARGE SCALE GENOMIC DNA]</scope>
    <source>
        <strain evidence="1 2">D1</strain>
    </source>
</reference>
<sequence>MVRSKLKPLYANLLRLSLKGYLISDHFKHFVIENNLDDIWYDYYSDFEPAEDILGEFLDATYAQEEDRDFVVFIGNLLKDIIQFKKNSINFERVIYSLNSLKLDVDIEKDFSEMMDEIDTVNQVFKNLNKSSEIINSNRKSKVSTSKSLIFKRTDFSIDDNLVFIICPFKDPFDEVCNDHIKPTVRSFQNMECVRADDIFDNQPFIEKIWKYLNEARIIIADLTGRNPNVFYELGIANALGKEVILLTQTMEDVPSDLRHIECIVYKFTPNGVKKLENDLEQMIETILNRT</sequence>
<accession>A0A7J9SDG5</accession>
<dbReference type="RefSeq" id="WP_184232008.1">
    <property type="nucleotide sequence ID" value="NZ_JACHED010000002.1"/>
</dbReference>
<dbReference type="EMBL" id="JACHED010000002">
    <property type="protein sequence ID" value="MBB6497312.1"/>
    <property type="molecule type" value="Genomic_DNA"/>
</dbReference>
<evidence type="ECO:0000313" key="2">
    <source>
        <dbReference type="Proteomes" id="UP000590564"/>
    </source>
</evidence>
<organism evidence="1 2">
    <name type="scientific">Methanococcus maripaludis</name>
    <name type="common">Methanococcus deltae</name>
    <dbReference type="NCBI Taxonomy" id="39152"/>
    <lineage>
        <taxon>Archaea</taxon>
        <taxon>Methanobacteriati</taxon>
        <taxon>Methanobacteriota</taxon>
        <taxon>Methanomada group</taxon>
        <taxon>Methanococci</taxon>
        <taxon>Methanococcales</taxon>
        <taxon>Methanococcaceae</taxon>
        <taxon>Methanococcus</taxon>
    </lineage>
</organism>
<evidence type="ECO:0008006" key="3">
    <source>
        <dbReference type="Google" id="ProtNLM"/>
    </source>
</evidence>
<evidence type="ECO:0000313" key="1">
    <source>
        <dbReference type="EMBL" id="MBB6497312.1"/>
    </source>
</evidence>
<dbReference type="AlphaFoldDB" id="A0A7J9SDG5"/>
<gene>
    <name evidence="1" type="ORF">HNP96_001353</name>
</gene>
<protein>
    <recommendedName>
        <fullName evidence="3">Nucleoside 2-deoxyribosyltransferase</fullName>
    </recommendedName>
</protein>
<name>A0A7J9SDG5_METMI</name>
<dbReference type="Gene3D" id="3.40.50.450">
    <property type="match status" value="1"/>
</dbReference>